<protein>
    <submittedName>
        <fullName evidence="1">Uncharacterized protein</fullName>
    </submittedName>
</protein>
<accession>A0ABV9L772</accession>
<reference evidence="2" key="1">
    <citation type="journal article" date="2019" name="Int. J. Syst. Evol. Microbiol.">
        <title>The Global Catalogue of Microorganisms (GCM) 10K type strain sequencing project: providing services to taxonomists for standard genome sequencing and annotation.</title>
        <authorList>
            <consortium name="The Broad Institute Genomics Platform"/>
            <consortium name="The Broad Institute Genome Sequencing Center for Infectious Disease"/>
            <person name="Wu L."/>
            <person name="Ma J."/>
        </authorList>
    </citation>
    <scope>NUCLEOTIDE SEQUENCE [LARGE SCALE GENOMIC DNA]</scope>
    <source>
        <strain evidence="2">CGMCC 4.7427</strain>
    </source>
</reference>
<organism evidence="1 2">
    <name type="scientific">Dokdonia genika</name>
    <dbReference type="NCBI Taxonomy" id="308113"/>
    <lineage>
        <taxon>Bacteria</taxon>
        <taxon>Pseudomonadati</taxon>
        <taxon>Bacteroidota</taxon>
        <taxon>Flavobacteriia</taxon>
        <taxon>Flavobacteriales</taxon>
        <taxon>Flavobacteriaceae</taxon>
        <taxon>Dokdonia</taxon>
    </lineage>
</organism>
<evidence type="ECO:0000313" key="1">
    <source>
        <dbReference type="EMBL" id="MFC4689963.1"/>
    </source>
</evidence>
<name>A0ABV9L772_9FLAO</name>
<evidence type="ECO:0000313" key="2">
    <source>
        <dbReference type="Proteomes" id="UP001595878"/>
    </source>
</evidence>
<sequence>MRPRATYNAELKIIVPMTVGKLNEKIITSSDASMETIISAKREMGNPKMTARFLMFL</sequence>
<comment type="caution">
    <text evidence="1">The sequence shown here is derived from an EMBL/GenBank/DDBJ whole genome shotgun (WGS) entry which is preliminary data.</text>
</comment>
<proteinExistence type="predicted"/>
<dbReference type="EMBL" id="JBHSHB010000008">
    <property type="protein sequence ID" value="MFC4689963.1"/>
    <property type="molecule type" value="Genomic_DNA"/>
</dbReference>
<dbReference type="RefSeq" id="WP_380032809.1">
    <property type="nucleotide sequence ID" value="NZ_JBHSHB010000008.1"/>
</dbReference>
<gene>
    <name evidence="1" type="ORF">ACFO5T_05935</name>
</gene>
<keyword evidence="2" id="KW-1185">Reference proteome</keyword>
<dbReference type="Proteomes" id="UP001595878">
    <property type="component" value="Unassembled WGS sequence"/>
</dbReference>